<dbReference type="OrthoDB" id="10060419at2759"/>
<dbReference type="PANTHER" id="PTHR45913:SF22">
    <property type="entry name" value="SCAN BOX DOMAIN-CONTAINING PROTEIN"/>
    <property type="match status" value="1"/>
</dbReference>
<dbReference type="AlphaFoldDB" id="A0A8J6F6R3"/>
<organism evidence="1 2">
    <name type="scientific">Eleutherodactylus coqui</name>
    <name type="common">Puerto Rican coqui</name>
    <dbReference type="NCBI Taxonomy" id="57060"/>
    <lineage>
        <taxon>Eukaryota</taxon>
        <taxon>Metazoa</taxon>
        <taxon>Chordata</taxon>
        <taxon>Craniata</taxon>
        <taxon>Vertebrata</taxon>
        <taxon>Euteleostomi</taxon>
        <taxon>Amphibia</taxon>
        <taxon>Batrachia</taxon>
        <taxon>Anura</taxon>
        <taxon>Neobatrachia</taxon>
        <taxon>Hyloidea</taxon>
        <taxon>Eleutherodactylidae</taxon>
        <taxon>Eleutherodactylinae</taxon>
        <taxon>Eleutherodactylus</taxon>
        <taxon>Eleutherodactylus</taxon>
    </lineage>
</organism>
<dbReference type="Proteomes" id="UP000770717">
    <property type="component" value="Unassembled WGS sequence"/>
</dbReference>
<keyword evidence="2" id="KW-1185">Reference proteome</keyword>
<protein>
    <recommendedName>
        <fullName evidence="3">SCAN domain-containing protein 3</fullName>
    </recommendedName>
</protein>
<dbReference type="EMBL" id="WNTK01000006">
    <property type="protein sequence ID" value="KAG9481570.1"/>
    <property type="molecule type" value="Genomic_DNA"/>
</dbReference>
<proteinExistence type="predicted"/>
<sequence length="517" mass="59340">MSEKKKCRQYSNEYLKYGFIPSPINGQLPLCLFCEKAFSNETMKPSRLSDHLAKMHSDKVGKPISFFQGSKSKFENHCTVGKLFGKSAFNTDKGLLASYKVSLLITQCGKLHTIGETCVLPAVKEIVSTMLGPDTCAMVKLIPLSNDTVSRRNDEMAADVEKTILDLLKNKLQIDESTVVEELLFTKYLSTKGPSIYKRVEEFFQEKNIPLTNVLACATDGALSMIGRYRGFIAHLKSAMPGIMAVHCVIHRQHLIDKHLCERLHDSLRYVINAVNEIKPHSLNERLFRKLRQDHDKEFERLLLHKEVRRRSREKCLRRFYGLLDTEVEFLWPTDPSLCNAIELRSLDVAYLTDIFSKLNEVNTKLQGDKMNFIKAKGIISSFIAKLDLHTNNLSRRKLTKEDMQTKFHDLCTLEIPTWVLNPFLAGVGKFQQRLQEQLIDLKHNLGEEKNSYPILWQEVKLLVLAFPSMYLVERGFSTVQQLLTKARNELQIYVRGDLRLQLTKIEPNIAKLASVY</sequence>
<comment type="caution">
    <text evidence="1">The sequence shown here is derived from an EMBL/GenBank/DDBJ whole genome shotgun (WGS) entry which is preliminary data.</text>
</comment>
<dbReference type="PANTHER" id="PTHR45913">
    <property type="entry name" value="EPM2A-INTERACTING PROTEIN 1"/>
    <property type="match status" value="1"/>
</dbReference>
<evidence type="ECO:0000313" key="2">
    <source>
        <dbReference type="Proteomes" id="UP000770717"/>
    </source>
</evidence>
<gene>
    <name evidence="1" type="ORF">GDO78_010682</name>
</gene>
<evidence type="ECO:0000313" key="1">
    <source>
        <dbReference type="EMBL" id="KAG9481570.1"/>
    </source>
</evidence>
<name>A0A8J6F6R3_ELECQ</name>
<reference evidence="1" key="1">
    <citation type="thesis" date="2020" institute="ProQuest LLC" country="789 East Eisenhower Parkway, Ann Arbor, MI, USA">
        <title>Comparative Genomics and Chromosome Evolution.</title>
        <authorList>
            <person name="Mudd A.B."/>
        </authorList>
    </citation>
    <scope>NUCLEOTIDE SEQUENCE</scope>
    <source>
        <strain evidence="1">HN-11 Male</strain>
        <tissue evidence="1">Kidney and liver</tissue>
    </source>
</reference>
<evidence type="ECO:0008006" key="3">
    <source>
        <dbReference type="Google" id="ProtNLM"/>
    </source>
</evidence>
<accession>A0A8J6F6R3</accession>